<name>A0ABD0KC56_9CAEN</name>
<accession>A0ABD0KC56</accession>
<dbReference type="InterPro" id="IPR052133">
    <property type="entry name" value="Immune_Signaling-Apoptosis_Reg"/>
</dbReference>
<dbReference type="Proteomes" id="UP001519460">
    <property type="component" value="Unassembled WGS sequence"/>
</dbReference>
<dbReference type="SUPFAM" id="SSF48371">
    <property type="entry name" value="ARM repeat"/>
    <property type="match status" value="1"/>
</dbReference>
<dbReference type="InterPro" id="IPR016024">
    <property type="entry name" value="ARM-type_fold"/>
</dbReference>
<evidence type="ECO:0000313" key="1">
    <source>
        <dbReference type="EMBL" id="KAK7484703.1"/>
    </source>
</evidence>
<dbReference type="EMBL" id="JACVVK020000206">
    <property type="protein sequence ID" value="KAK7484703.1"/>
    <property type="molecule type" value="Genomic_DNA"/>
</dbReference>
<dbReference type="AlphaFoldDB" id="A0ABD0KC56"/>
<sequence>MPCLSGSHENHDACWCVVSANHQLPVCIACIIEQLEDHSLTMVQQQFNLTVLFGLMADNGEVSSLFHEHPPVCQLLLDIITEHYTDNSHMAVSVDICAHIIDDIQQEELYIYLLNRLEVKFQHDVETTPFILSLLVRLAAASSVYTLTLAHTHGPLLRNLLNIQATSVICDEDVQCSLSLLVTHLCDADVLPTVSTDVLPLIELCLLSWLTSAQSPSLQVNCSALLKRVLQSEGCLLEDQETWSPLFHGLKRMFVSKREVLQTCAAQCLAIIATSSRHSHHLQQALKSDLPGMEPVLHALGVSLETQNVAVLESGFSLLAFILERQLETVPLFANKNTEQLALCVIKKGLECHLIQVSLAASRAVAAFFSSRDSGQRDPSPFSVKQLAEIACARLTGPMARGESGHLLHILGIQDEQLMRVLLALLSGVSKSVRADEDLFDLIMNKCDEDVIPYFTWSASQLKDDIPEDISLQPGDICVKSNVANCWAVEQHIVSHICDLPVEMWATPSPVVFLWLFSNRLRALGPGRNLMEYWLLHTRGKLMGSGIDDTFVTLAHLVDFRRVLMDLMVLPSEEISVWTTDFVLHLLRSKDEETKFHAAQCLTMVIEYSLMFDSRLGEYLVHHPWNKTLVRCLLSPSSCAQFDLPPQTATLISKIWKTETTTDSETAKVILESLVLAEVTDENYEVLLTLLQQTKPVWRDTSLVQKVESRLSNFRNDSCSFSQNLLTPT</sequence>
<reference evidence="1 2" key="1">
    <citation type="journal article" date="2023" name="Sci. Data">
        <title>Genome assembly of the Korean intertidal mud-creeper Batillaria attramentaria.</title>
        <authorList>
            <person name="Patra A.K."/>
            <person name="Ho P.T."/>
            <person name="Jun S."/>
            <person name="Lee S.J."/>
            <person name="Kim Y."/>
            <person name="Won Y.J."/>
        </authorList>
    </citation>
    <scope>NUCLEOTIDE SEQUENCE [LARGE SCALE GENOMIC DNA]</scope>
    <source>
        <strain evidence="1">Wonlab-2016</strain>
    </source>
</reference>
<keyword evidence="2" id="KW-1185">Reference proteome</keyword>
<organism evidence="1 2">
    <name type="scientific">Batillaria attramentaria</name>
    <dbReference type="NCBI Taxonomy" id="370345"/>
    <lineage>
        <taxon>Eukaryota</taxon>
        <taxon>Metazoa</taxon>
        <taxon>Spiralia</taxon>
        <taxon>Lophotrochozoa</taxon>
        <taxon>Mollusca</taxon>
        <taxon>Gastropoda</taxon>
        <taxon>Caenogastropoda</taxon>
        <taxon>Sorbeoconcha</taxon>
        <taxon>Cerithioidea</taxon>
        <taxon>Batillariidae</taxon>
        <taxon>Batillaria</taxon>
    </lineage>
</organism>
<evidence type="ECO:0000313" key="2">
    <source>
        <dbReference type="Proteomes" id="UP001519460"/>
    </source>
</evidence>
<dbReference type="PANTHER" id="PTHR12044:SF14">
    <property type="entry name" value="MEIOTIC DOUBLE-STRANDED BREAK FORMATION PROTEIN 1"/>
    <property type="match status" value="1"/>
</dbReference>
<comment type="caution">
    <text evidence="1">The sequence shown here is derived from an EMBL/GenBank/DDBJ whole genome shotgun (WGS) entry which is preliminary data.</text>
</comment>
<gene>
    <name evidence="1" type="ORF">BaRGS_00024111</name>
</gene>
<protein>
    <submittedName>
        <fullName evidence="1">Uncharacterized protein</fullName>
    </submittedName>
</protein>
<dbReference type="PANTHER" id="PTHR12044">
    <property type="entry name" value="BCL2 INTERACTING MEDIATOR OF CELL DEATH"/>
    <property type="match status" value="1"/>
</dbReference>
<proteinExistence type="predicted"/>